<evidence type="ECO:0000313" key="8">
    <source>
        <dbReference type="EMBL" id="MFC4333841.1"/>
    </source>
</evidence>
<dbReference type="Pfam" id="PF03704">
    <property type="entry name" value="BTAD"/>
    <property type="match status" value="1"/>
</dbReference>
<dbReference type="SMART" id="SM01043">
    <property type="entry name" value="BTAD"/>
    <property type="match status" value="1"/>
</dbReference>
<dbReference type="InterPro" id="IPR001867">
    <property type="entry name" value="OmpR/PhoB-type_DNA-bd"/>
</dbReference>
<keyword evidence="2" id="KW-0805">Transcription regulation</keyword>
<organism evidence="8 9">
    <name type="scientific">Salininema proteolyticum</name>
    <dbReference type="NCBI Taxonomy" id="1607685"/>
    <lineage>
        <taxon>Bacteria</taxon>
        <taxon>Bacillati</taxon>
        <taxon>Actinomycetota</taxon>
        <taxon>Actinomycetes</taxon>
        <taxon>Glycomycetales</taxon>
        <taxon>Glycomycetaceae</taxon>
        <taxon>Salininema</taxon>
    </lineage>
</organism>
<accession>A0ABV8TSW3</accession>
<feature type="domain" description="Bacterial transcriptional activator" evidence="7">
    <location>
        <begin position="100"/>
        <end position="239"/>
    </location>
</feature>
<dbReference type="CDD" id="cd15831">
    <property type="entry name" value="BTAD"/>
    <property type="match status" value="1"/>
</dbReference>
<keyword evidence="9" id="KW-1185">Reference proteome</keyword>
<name>A0ABV8TSW3_9ACTN</name>
<dbReference type="InterPro" id="IPR005158">
    <property type="entry name" value="BTAD"/>
</dbReference>
<evidence type="ECO:0000259" key="6">
    <source>
        <dbReference type="SMART" id="SM00862"/>
    </source>
</evidence>
<gene>
    <name evidence="8" type="ORF">ACFPET_01360</name>
</gene>
<comment type="similarity">
    <text evidence="1">Belongs to the AfsR/DnrI/RedD regulatory family.</text>
</comment>
<dbReference type="InterPro" id="IPR036388">
    <property type="entry name" value="WH-like_DNA-bd_sf"/>
</dbReference>
<dbReference type="SUPFAM" id="SSF48452">
    <property type="entry name" value="TPR-like"/>
    <property type="match status" value="1"/>
</dbReference>
<dbReference type="PANTHER" id="PTHR35807:SF1">
    <property type="entry name" value="TRANSCRIPTIONAL REGULATOR REDD"/>
    <property type="match status" value="1"/>
</dbReference>
<dbReference type="RefSeq" id="WP_380617580.1">
    <property type="nucleotide sequence ID" value="NZ_JBHSDK010000002.1"/>
</dbReference>
<evidence type="ECO:0000256" key="1">
    <source>
        <dbReference type="ARBA" id="ARBA00005820"/>
    </source>
</evidence>
<reference evidence="9" key="1">
    <citation type="journal article" date="2019" name="Int. J. Syst. Evol. Microbiol.">
        <title>The Global Catalogue of Microorganisms (GCM) 10K type strain sequencing project: providing services to taxonomists for standard genome sequencing and annotation.</title>
        <authorList>
            <consortium name="The Broad Institute Genomics Platform"/>
            <consortium name="The Broad Institute Genome Sequencing Center for Infectious Disease"/>
            <person name="Wu L."/>
            <person name="Ma J."/>
        </authorList>
    </citation>
    <scope>NUCLEOTIDE SEQUENCE [LARGE SCALE GENOMIC DNA]</scope>
    <source>
        <strain evidence="9">IBRC-M 10908</strain>
    </source>
</reference>
<feature type="region of interest" description="Disordered" evidence="5">
    <location>
        <begin position="245"/>
        <end position="270"/>
    </location>
</feature>
<protein>
    <submittedName>
        <fullName evidence="8">BTAD domain-containing putative transcriptional regulator</fullName>
    </submittedName>
</protein>
<evidence type="ECO:0000256" key="4">
    <source>
        <dbReference type="ARBA" id="ARBA00023163"/>
    </source>
</evidence>
<sequence length="288" mass="33049">MVEHYEFRLLGPIEADIDSSPANLGHTRQKAVLAALLVDPGARVGDSEMCHRIWNDATPRTAPQTLQSYVSRLRTAIAPSGARIERICGGYRWSGDPHAVDLHRFRTLAARARRDPAGRYASAEAALELWRGEPFGGIDAHWFWAQRSSLHREYHELWLDKNDGLLARRLHHRLIPELVAATEDHPFDERLSRQYMTALYLSGRQNEAFGEYRRLRDVLRDELGTGPQESTVRLHRSLLRGELPPARGRRRRRGVRSLPETRRAGRSGRAMAHCTRVVLKRQRRRAAW</sequence>
<dbReference type="SMART" id="SM00862">
    <property type="entry name" value="Trans_reg_C"/>
    <property type="match status" value="1"/>
</dbReference>
<dbReference type="Gene3D" id="1.25.40.10">
    <property type="entry name" value="Tetratricopeptide repeat domain"/>
    <property type="match status" value="1"/>
</dbReference>
<evidence type="ECO:0000256" key="2">
    <source>
        <dbReference type="ARBA" id="ARBA00023015"/>
    </source>
</evidence>
<proteinExistence type="inferred from homology"/>
<dbReference type="SUPFAM" id="SSF46894">
    <property type="entry name" value="C-terminal effector domain of the bipartite response regulators"/>
    <property type="match status" value="1"/>
</dbReference>
<keyword evidence="3" id="KW-0238">DNA-binding</keyword>
<dbReference type="InterPro" id="IPR011990">
    <property type="entry name" value="TPR-like_helical_dom_sf"/>
</dbReference>
<dbReference type="EMBL" id="JBHSDK010000002">
    <property type="protein sequence ID" value="MFC4333841.1"/>
    <property type="molecule type" value="Genomic_DNA"/>
</dbReference>
<evidence type="ECO:0000256" key="5">
    <source>
        <dbReference type="SAM" id="MobiDB-lite"/>
    </source>
</evidence>
<dbReference type="PANTHER" id="PTHR35807">
    <property type="entry name" value="TRANSCRIPTIONAL REGULATOR REDD-RELATED"/>
    <property type="match status" value="1"/>
</dbReference>
<feature type="domain" description="OmpR/PhoB-type" evidence="6">
    <location>
        <begin position="19"/>
        <end position="93"/>
    </location>
</feature>
<dbReference type="InterPro" id="IPR016032">
    <property type="entry name" value="Sig_transdc_resp-reg_C-effctor"/>
</dbReference>
<dbReference type="Proteomes" id="UP001595823">
    <property type="component" value="Unassembled WGS sequence"/>
</dbReference>
<comment type="caution">
    <text evidence="8">The sequence shown here is derived from an EMBL/GenBank/DDBJ whole genome shotgun (WGS) entry which is preliminary data.</text>
</comment>
<dbReference type="InterPro" id="IPR051677">
    <property type="entry name" value="AfsR-DnrI-RedD_regulator"/>
</dbReference>
<dbReference type="Gene3D" id="1.10.10.10">
    <property type="entry name" value="Winged helix-like DNA-binding domain superfamily/Winged helix DNA-binding domain"/>
    <property type="match status" value="1"/>
</dbReference>
<evidence type="ECO:0000259" key="7">
    <source>
        <dbReference type="SMART" id="SM01043"/>
    </source>
</evidence>
<keyword evidence="4" id="KW-0804">Transcription</keyword>
<evidence type="ECO:0000256" key="3">
    <source>
        <dbReference type="ARBA" id="ARBA00023125"/>
    </source>
</evidence>
<evidence type="ECO:0000313" key="9">
    <source>
        <dbReference type="Proteomes" id="UP001595823"/>
    </source>
</evidence>